<organism evidence="2 3">
    <name type="scientific">Bodo saltans</name>
    <name type="common">Flagellated protozoan</name>
    <dbReference type="NCBI Taxonomy" id="75058"/>
    <lineage>
        <taxon>Eukaryota</taxon>
        <taxon>Discoba</taxon>
        <taxon>Euglenozoa</taxon>
        <taxon>Kinetoplastea</taxon>
        <taxon>Metakinetoplastina</taxon>
        <taxon>Eubodonida</taxon>
        <taxon>Bodonidae</taxon>
        <taxon>Bodo</taxon>
    </lineage>
</organism>
<dbReference type="Proteomes" id="UP000051952">
    <property type="component" value="Unassembled WGS sequence"/>
</dbReference>
<sequence length="175" mass="19945">MSVETIRLSEMSTMRRSTKHRLQEDMKERLRRAAQQEQHDDVATGDVFADGLQGRRHAATDAPTANNVAPTLLHPSPIAVRDNRPWNQQRPSVALELSEPAHHVSGSCPLPVLHPWKWQEKMSWGVRKPFVFFLRRNRRTDRQQCCTDIVASFTNSGEGQPSMEPAEAKRCARII</sequence>
<feature type="region of interest" description="Disordered" evidence="1">
    <location>
        <begin position="1"/>
        <end position="21"/>
    </location>
</feature>
<dbReference type="EMBL" id="CYKH01001273">
    <property type="protein sequence ID" value="CUG86275.1"/>
    <property type="molecule type" value="Genomic_DNA"/>
</dbReference>
<keyword evidence="3" id="KW-1185">Reference proteome</keyword>
<evidence type="ECO:0000313" key="3">
    <source>
        <dbReference type="Proteomes" id="UP000051952"/>
    </source>
</evidence>
<dbReference type="VEuPathDB" id="TriTrypDB:BSAL_92310"/>
<evidence type="ECO:0000256" key="1">
    <source>
        <dbReference type="SAM" id="MobiDB-lite"/>
    </source>
</evidence>
<name>A0A0S4J751_BODSA</name>
<proteinExistence type="predicted"/>
<gene>
    <name evidence="2" type="ORF">BSAL_92310</name>
</gene>
<protein>
    <submittedName>
        <fullName evidence="2">Uncharacterized protein</fullName>
    </submittedName>
</protein>
<reference evidence="3" key="1">
    <citation type="submission" date="2015-09" db="EMBL/GenBank/DDBJ databases">
        <authorList>
            <consortium name="Pathogen Informatics"/>
        </authorList>
    </citation>
    <scope>NUCLEOTIDE SEQUENCE [LARGE SCALE GENOMIC DNA]</scope>
    <source>
        <strain evidence="3">Lake Konstanz</strain>
    </source>
</reference>
<dbReference type="AlphaFoldDB" id="A0A0S4J751"/>
<evidence type="ECO:0000313" key="2">
    <source>
        <dbReference type="EMBL" id="CUG86275.1"/>
    </source>
</evidence>
<accession>A0A0S4J751</accession>